<dbReference type="Proteomes" id="UP000701801">
    <property type="component" value="Unassembled WGS sequence"/>
</dbReference>
<feature type="chain" id="PRO_5040115484" description="Peptidase M43 pregnancy-associated plasma-A domain-containing protein" evidence="9">
    <location>
        <begin position="19"/>
        <end position="276"/>
    </location>
</feature>
<evidence type="ECO:0000256" key="9">
    <source>
        <dbReference type="SAM" id="SignalP"/>
    </source>
</evidence>
<sequence>MQFKSLLLSALAATGALSEVVHRECGTSEPTEEQFNVSLKMAEKEEMSRAAGNVTADAISVKVYFHVLASSSSVSGGYISQATINRQLAVMNTAYAPYAISFTMGGTDWTINTAYANDQSELAMKRALRKGTYADLNLYFVPNMDYLGYCYFPTTAPSGSTDFYYDGCTIASGTVPGGAETQYNEGQTATHEVGHWFGLYHTFQGGCSGTGDSVSDTPAEASAASGCPIGRDTCSGGGVDPIHNYMDYTVDSCYEEFTAGQSTRMNSFWSQYRAGK</sequence>
<keyword evidence="8" id="KW-1015">Disulfide bond</keyword>
<dbReference type="GO" id="GO:0008237">
    <property type="term" value="F:metallopeptidase activity"/>
    <property type="evidence" value="ECO:0007669"/>
    <property type="project" value="UniProtKB-KW"/>
</dbReference>
<evidence type="ECO:0000256" key="5">
    <source>
        <dbReference type="ARBA" id="ARBA00022801"/>
    </source>
</evidence>
<dbReference type="InterPro" id="IPR008754">
    <property type="entry name" value="Peptidase_M43"/>
</dbReference>
<evidence type="ECO:0000256" key="3">
    <source>
        <dbReference type="ARBA" id="ARBA00022723"/>
    </source>
</evidence>
<organism evidence="11 12">
    <name type="scientific">Hymenoscyphus albidus</name>
    <dbReference type="NCBI Taxonomy" id="595503"/>
    <lineage>
        <taxon>Eukaryota</taxon>
        <taxon>Fungi</taxon>
        <taxon>Dikarya</taxon>
        <taxon>Ascomycota</taxon>
        <taxon>Pezizomycotina</taxon>
        <taxon>Leotiomycetes</taxon>
        <taxon>Helotiales</taxon>
        <taxon>Helotiaceae</taxon>
        <taxon>Hymenoscyphus</taxon>
    </lineage>
</organism>
<keyword evidence="5" id="KW-0378">Hydrolase</keyword>
<dbReference type="OrthoDB" id="536211at2759"/>
<dbReference type="PANTHER" id="PTHR47466:SF1">
    <property type="entry name" value="METALLOPROTEASE MEP1 (AFU_ORTHOLOGUE AFUA_1G07730)-RELATED"/>
    <property type="match status" value="1"/>
</dbReference>
<evidence type="ECO:0000256" key="7">
    <source>
        <dbReference type="ARBA" id="ARBA00023049"/>
    </source>
</evidence>
<dbReference type="SUPFAM" id="SSF55486">
    <property type="entry name" value="Metalloproteases ('zincins'), catalytic domain"/>
    <property type="match status" value="1"/>
</dbReference>
<keyword evidence="4 9" id="KW-0732">Signal</keyword>
<keyword evidence="7" id="KW-0482">Metalloprotease</keyword>
<evidence type="ECO:0000256" key="2">
    <source>
        <dbReference type="ARBA" id="ARBA00022670"/>
    </source>
</evidence>
<name>A0A9N9LKW3_9HELO</name>
<keyword evidence="12" id="KW-1185">Reference proteome</keyword>
<dbReference type="AlphaFoldDB" id="A0A9N9LKW3"/>
<evidence type="ECO:0000313" key="11">
    <source>
        <dbReference type="EMBL" id="CAG8977059.1"/>
    </source>
</evidence>
<dbReference type="CDD" id="cd04275">
    <property type="entry name" value="ZnMc_pappalysin_like"/>
    <property type="match status" value="1"/>
</dbReference>
<evidence type="ECO:0000256" key="4">
    <source>
        <dbReference type="ARBA" id="ARBA00022729"/>
    </source>
</evidence>
<gene>
    <name evidence="11" type="ORF">HYALB_00005767</name>
</gene>
<keyword evidence="3" id="KW-0479">Metal-binding</keyword>
<proteinExistence type="inferred from homology"/>
<evidence type="ECO:0000256" key="1">
    <source>
        <dbReference type="ARBA" id="ARBA00008721"/>
    </source>
</evidence>
<accession>A0A9N9LKW3</accession>
<dbReference type="EMBL" id="CAJVRM010000203">
    <property type="protein sequence ID" value="CAG8977059.1"/>
    <property type="molecule type" value="Genomic_DNA"/>
</dbReference>
<dbReference type="PANTHER" id="PTHR47466">
    <property type="match status" value="1"/>
</dbReference>
<protein>
    <recommendedName>
        <fullName evidence="10">Peptidase M43 pregnancy-associated plasma-A domain-containing protein</fullName>
    </recommendedName>
</protein>
<feature type="signal peptide" evidence="9">
    <location>
        <begin position="1"/>
        <end position="18"/>
    </location>
</feature>
<keyword evidence="2" id="KW-0645">Protease</keyword>
<dbReference type="Pfam" id="PF05572">
    <property type="entry name" value="Peptidase_M43"/>
    <property type="match status" value="1"/>
</dbReference>
<evidence type="ECO:0000256" key="6">
    <source>
        <dbReference type="ARBA" id="ARBA00022833"/>
    </source>
</evidence>
<evidence type="ECO:0000259" key="10">
    <source>
        <dbReference type="Pfam" id="PF05572"/>
    </source>
</evidence>
<reference evidence="11" key="1">
    <citation type="submission" date="2021-07" db="EMBL/GenBank/DDBJ databases">
        <authorList>
            <person name="Durling M."/>
        </authorList>
    </citation>
    <scope>NUCLEOTIDE SEQUENCE</scope>
</reference>
<dbReference type="InterPro" id="IPR024079">
    <property type="entry name" value="MetalloPept_cat_dom_sf"/>
</dbReference>
<dbReference type="GO" id="GO:0046872">
    <property type="term" value="F:metal ion binding"/>
    <property type="evidence" value="ECO:0007669"/>
    <property type="project" value="UniProtKB-KW"/>
</dbReference>
<dbReference type="Gene3D" id="3.40.390.10">
    <property type="entry name" value="Collagenase (Catalytic Domain)"/>
    <property type="match status" value="1"/>
</dbReference>
<evidence type="ECO:0000313" key="12">
    <source>
        <dbReference type="Proteomes" id="UP000701801"/>
    </source>
</evidence>
<keyword evidence="6" id="KW-0862">Zinc</keyword>
<feature type="domain" description="Peptidase M43 pregnancy-associated plasma-A" evidence="10">
    <location>
        <begin position="180"/>
        <end position="268"/>
    </location>
</feature>
<comment type="similarity">
    <text evidence="1">Belongs to the peptidase M43B family.</text>
</comment>
<evidence type="ECO:0000256" key="8">
    <source>
        <dbReference type="ARBA" id="ARBA00023157"/>
    </source>
</evidence>
<comment type="caution">
    <text evidence="11">The sequence shown here is derived from an EMBL/GenBank/DDBJ whole genome shotgun (WGS) entry which is preliminary data.</text>
</comment>
<dbReference type="GO" id="GO:0006508">
    <property type="term" value="P:proteolysis"/>
    <property type="evidence" value="ECO:0007669"/>
    <property type="project" value="UniProtKB-KW"/>
</dbReference>